<comment type="caution">
    <text evidence="1">The sequence shown here is derived from an EMBL/GenBank/DDBJ whole genome shotgun (WGS) entry which is preliminary data.</text>
</comment>
<organism evidence="1 2">
    <name type="scientific">Allacma fusca</name>
    <dbReference type="NCBI Taxonomy" id="39272"/>
    <lineage>
        <taxon>Eukaryota</taxon>
        <taxon>Metazoa</taxon>
        <taxon>Ecdysozoa</taxon>
        <taxon>Arthropoda</taxon>
        <taxon>Hexapoda</taxon>
        <taxon>Collembola</taxon>
        <taxon>Symphypleona</taxon>
        <taxon>Sminthuridae</taxon>
        <taxon>Allacma</taxon>
    </lineage>
</organism>
<name>A0A8J2KBB3_9HEXA</name>
<evidence type="ECO:0000313" key="1">
    <source>
        <dbReference type="EMBL" id="CAG7733012.1"/>
    </source>
</evidence>
<dbReference type="AlphaFoldDB" id="A0A8J2KBB3"/>
<protein>
    <submittedName>
        <fullName evidence="1">Uncharacterized protein</fullName>
    </submittedName>
</protein>
<dbReference type="EMBL" id="CAJVCH010241642">
    <property type="protein sequence ID" value="CAG7733012.1"/>
    <property type="molecule type" value="Genomic_DNA"/>
</dbReference>
<evidence type="ECO:0000313" key="2">
    <source>
        <dbReference type="Proteomes" id="UP000708208"/>
    </source>
</evidence>
<sequence>PLPTPECWGKIPSQIFDLFGGLGRNYDIFKIFMSFPYMDGWKLDILFGL</sequence>
<accession>A0A8J2KBB3</accession>
<gene>
    <name evidence="1" type="ORF">AFUS01_LOCUS21485</name>
</gene>
<dbReference type="Proteomes" id="UP000708208">
    <property type="component" value="Unassembled WGS sequence"/>
</dbReference>
<feature type="non-terminal residue" evidence="1">
    <location>
        <position position="1"/>
    </location>
</feature>
<reference evidence="1" key="1">
    <citation type="submission" date="2021-06" db="EMBL/GenBank/DDBJ databases">
        <authorList>
            <person name="Hodson N. C."/>
            <person name="Mongue J. A."/>
            <person name="Jaron S. K."/>
        </authorList>
    </citation>
    <scope>NUCLEOTIDE SEQUENCE</scope>
</reference>
<keyword evidence="2" id="KW-1185">Reference proteome</keyword>
<proteinExistence type="predicted"/>